<sequence>MHVEKFFARNLGGLIHARTRVPGRLGKATSRTPSMYVDEKSDEAIVPAKRLNKGRQLSAEVVEGRASPKGNSR</sequence>
<dbReference type="EMBL" id="LT670844">
    <property type="protein sequence ID" value="SHJ21988.1"/>
    <property type="molecule type" value="Genomic_DNA"/>
</dbReference>
<organism evidence="1 2">
    <name type="scientific">Bradyrhizobium lablabi</name>
    <dbReference type="NCBI Taxonomy" id="722472"/>
    <lineage>
        <taxon>Bacteria</taxon>
        <taxon>Pseudomonadati</taxon>
        <taxon>Pseudomonadota</taxon>
        <taxon>Alphaproteobacteria</taxon>
        <taxon>Hyphomicrobiales</taxon>
        <taxon>Nitrobacteraceae</taxon>
        <taxon>Bradyrhizobium</taxon>
    </lineage>
</organism>
<gene>
    <name evidence="1" type="ORF">SAMN05444159_0016</name>
</gene>
<evidence type="ECO:0000313" key="2">
    <source>
        <dbReference type="Proteomes" id="UP000189935"/>
    </source>
</evidence>
<accession>A0A1M6HII5</accession>
<dbReference type="AlphaFoldDB" id="A0A1M6HII5"/>
<protein>
    <submittedName>
        <fullName evidence="1">Uncharacterized protein</fullName>
    </submittedName>
</protein>
<reference evidence="1 2" key="1">
    <citation type="submission" date="2016-11" db="EMBL/GenBank/DDBJ databases">
        <authorList>
            <person name="Jaros S."/>
            <person name="Januszkiewicz K."/>
            <person name="Wedrychowicz H."/>
        </authorList>
    </citation>
    <scope>NUCLEOTIDE SEQUENCE [LARGE SCALE GENOMIC DNA]</scope>
    <source>
        <strain evidence="1 2">GAS499</strain>
    </source>
</reference>
<evidence type="ECO:0000313" key="1">
    <source>
        <dbReference type="EMBL" id="SHJ21988.1"/>
    </source>
</evidence>
<dbReference type="Proteomes" id="UP000189935">
    <property type="component" value="Chromosome I"/>
</dbReference>
<name>A0A1M6HII5_9BRAD</name>
<proteinExistence type="predicted"/>